<keyword evidence="2" id="KW-1185">Reference proteome</keyword>
<organism evidence="1 2">
    <name type="scientific">Dermacentor silvarum</name>
    <name type="common">Tick</name>
    <dbReference type="NCBI Taxonomy" id="543639"/>
    <lineage>
        <taxon>Eukaryota</taxon>
        <taxon>Metazoa</taxon>
        <taxon>Ecdysozoa</taxon>
        <taxon>Arthropoda</taxon>
        <taxon>Chelicerata</taxon>
        <taxon>Arachnida</taxon>
        <taxon>Acari</taxon>
        <taxon>Parasitiformes</taxon>
        <taxon>Ixodida</taxon>
        <taxon>Ixodoidea</taxon>
        <taxon>Ixodidae</taxon>
        <taxon>Rhipicephalinae</taxon>
        <taxon>Dermacentor</taxon>
    </lineage>
</organism>
<comment type="caution">
    <text evidence="1">The sequence shown here is derived from an EMBL/GenBank/DDBJ whole genome shotgun (WGS) entry which is preliminary data.</text>
</comment>
<evidence type="ECO:0000313" key="1">
    <source>
        <dbReference type="EMBL" id="KAH7979476.1"/>
    </source>
</evidence>
<reference evidence="1" key="1">
    <citation type="submission" date="2020-05" db="EMBL/GenBank/DDBJ databases">
        <title>Large-scale comparative analyses of tick genomes elucidate their genetic diversity and vector capacities.</title>
        <authorList>
            <person name="Jia N."/>
            <person name="Wang J."/>
            <person name="Shi W."/>
            <person name="Du L."/>
            <person name="Sun Y."/>
            <person name="Zhan W."/>
            <person name="Jiang J."/>
            <person name="Wang Q."/>
            <person name="Zhang B."/>
            <person name="Ji P."/>
            <person name="Sakyi L.B."/>
            <person name="Cui X."/>
            <person name="Yuan T."/>
            <person name="Jiang B."/>
            <person name="Yang W."/>
            <person name="Lam T.T.-Y."/>
            <person name="Chang Q."/>
            <person name="Ding S."/>
            <person name="Wang X."/>
            <person name="Zhu J."/>
            <person name="Ruan X."/>
            <person name="Zhao L."/>
            <person name="Wei J."/>
            <person name="Que T."/>
            <person name="Du C."/>
            <person name="Cheng J."/>
            <person name="Dai P."/>
            <person name="Han X."/>
            <person name="Huang E."/>
            <person name="Gao Y."/>
            <person name="Liu J."/>
            <person name="Shao H."/>
            <person name="Ye R."/>
            <person name="Li L."/>
            <person name="Wei W."/>
            <person name="Wang X."/>
            <person name="Wang C."/>
            <person name="Yang T."/>
            <person name="Huo Q."/>
            <person name="Li W."/>
            <person name="Guo W."/>
            <person name="Chen H."/>
            <person name="Zhou L."/>
            <person name="Ni X."/>
            <person name="Tian J."/>
            <person name="Zhou Y."/>
            <person name="Sheng Y."/>
            <person name="Liu T."/>
            <person name="Pan Y."/>
            <person name="Xia L."/>
            <person name="Li J."/>
            <person name="Zhao F."/>
            <person name="Cao W."/>
        </authorList>
    </citation>
    <scope>NUCLEOTIDE SEQUENCE</scope>
    <source>
        <strain evidence="1">Dsil-2018</strain>
    </source>
</reference>
<dbReference type="EMBL" id="CM023470">
    <property type="protein sequence ID" value="KAH7979476.1"/>
    <property type="molecule type" value="Genomic_DNA"/>
</dbReference>
<proteinExistence type="predicted"/>
<protein>
    <submittedName>
        <fullName evidence="1">Uncharacterized protein</fullName>
    </submittedName>
</protein>
<gene>
    <name evidence="1" type="ORF">HPB49_009539</name>
</gene>
<evidence type="ECO:0000313" key="2">
    <source>
        <dbReference type="Proteomes" id="UP000821865"/>
    </source>
</evidence>
<name>A0ACB8DYP2_DERSI</name>
<accession>A0ACB8DYP2</accession>
<sequence length="322" mass="35306">MHSYQLRSRIPRPPNAFMLFAQEKRRSVAAENPNENNQRVSSRFSKRWRSLSAADKEPYQRTAAEAAPGHRRKHPDYVYNPREAHRCKWRESRTKAIASKPKSGSSRDQEQQPSISMAMAKDRGTPECQHPPVLPQRNEHRGTSTARGSTSGAGHGMSLLRTTATVTVTASAHSAVRPYNVHRFPGPLPPSLRGANRENTVPTHLLTAAGALKQPKTPYAPLLDNQPSPTFLEDKDDESSAGHVVVRPGRIPGHPRLRRRRPIGEGHQSSSAAGSKAALDLQHAPVKRSVPAAVADRVSAAEDCAVLIRIFAISANIPDCTK</sequence>
<dbReference type="Proteomes" id="UP000821865">
    <property type="component" value="Chromosome 1"/>
</dbReference>